<dbReference type="GO" id="GO:0005730">
    <property type="term" value="C:nucleolus"/>
    <property type="evidence" value="ECO:0007669"/>
    <property type="project" value="TreeGrafter"/>
</dbReference>
<reference evidence="6" key="1">
    <citation type="submission" date="2021-01" db="EMBL/GenBank/DDBJ databases">
        <authorList>
            <person name="Corre E."/>
            <person name="Pelletier E."/>
            <person name="Niang G."/>
            <person name="Scheremetjew M."/>
            <person name="Finn R."/>
            <person name="Kale V."/>
            <person name="Holt S."/>
            <person name="Cochrane G."/>
            <person name="Meng A."/>
            <person name="Brown T."/>
            <person name="Cohen L."/>
        </authorList>
    </citation>
    <scope>NUCLEOTIDE SEQUENCE</scope>
    <source>
        <strain evidence="6">CCMP 2712</strain>
    </source>
</reference>
<dbReference type="Pfam" id="PF11968">
    <property type="entry name" value="Bmt2"/>
    <property type="match status" value="1"/>
</dbReference>
<evidence type="ECO:0000313" key="6">
    <source>
        <dbReference type="EMBL" id="CAE2295679.1"/>
    </source>
</evidence>
<feature type="chain" id="PRO_5030776269" description="Methyltransferase BMT2 homolog" evidence="5">
    <location>
        <begin position="20"/>
        <end position="417"/>
    </location>
</feature>
<proteinExistence type="predicted"/>
<dbReference type="GO" id="GO:0016433">
    <property type="term" value="F:rRNA (adenine) methyltransferase activity"/>
    <property type="evidence" value="ECO:0007669"/>
    <property type="project" value="TreeGrafter"/>
</dbReference>
<gene>
    <name evidence="6" type="ORF">GTHE00462_LOCUS13282</name>
</gene>
<evidence type="ECO:0000256" key="3">
    <source>
        <dbReference type="ARBA" id="ARBA00022691"/>
    </source>
</evidence>
<keyword evidence="2" id="KW-0808">Transferase</keyword>
<sequence>MSLPPFLVLLLVLIASMVATIEQRGQQGNGNHNSYEVIWCLRLRGGKMQQSKTRGEKKLTGVKKLSVKKSRLKESGGSKQTKVSASKRVRSDTRAGKENVSLKSGLRAGAEGPRRMRRRGGKRGKTQRRKLRLLKEQGFFNRTKATNIIHRVHHQQKVLATARRRGQAEEVKKLKKKMADDNLMPEYQKACFSAPLPTSAVDDQVFSRNQTTTFNSTEWILQEMRFHKLLDSNLLEGGRGYVRLLDVGSMTNPYVNMKRVRSVCLDPNPCGPQVEQLDLLSFFKKWKQEEKKKRFDCIALCLVLNFEGDPKLRGKMLIAATSMLRDRGILLFSLPRSCTSNSRFCTKEILLGQLKAIGLKALRAKSTTKLSLWVLQKRKEKFLSWKKEKKKNKKMSEEKKIKVLRQGEGRNNFKIVF</sequence>
<keyword evidence="1" id="KW-0489">Methyltransferase</keyword>
<feature type="region of interest" description="Disordered" evidence="4">
    <location>
        <begin position="67"/>
        <end position="128"/>
    </location>
</feature>
<dbReference type="AlphaFoldDB" id="A0A7S4NL31"/>
<dbReference type="InterPro" id="IPR029063">
    <property type="entry name" value="SAM-dependent_MTases_sf"/>
</dbReference>
<dbReference type="InterPro" id="IPR021867">
    <property type="entry name" value="Bmt2/SAMTOR"/>
</dbReference>
<evidence type="ECO:0000256" key="5">
    <source>
        <dbReference type="SAM" id="SignalP"/>
    </source>
</evidence>
<organism evidence="6">
    <name type="scientific">Guillardia theta</name>
    <name type="common">Cryptophyte</name>
    <name type="synonym">Cryptomonas phi</name>
    <dbReference type="NCBI Taxonomy" id="55529"/>
    <lineage>
        <taxon>Eukaryota</taxon>
        <taxon>Cryptophyceae</taxon>
        <taxon>Pyrenomonadales</taxon>
        <taxon>Geminigeraceae</taxon>
        <taxon>Guillardia</taxon>
    </lineage>
</organism>
<keyword evidence="5" id="KW-0732">Signal</keyword>
<evidence type="ECO:0000256" key="4">
    <source>
        <dbReference type="SAM" id="MobiDB-lite"/>
    </source>
</evidence>
<evidence type="ECO:0000256" key="1">
    <source>
        <dbReference type="ARBA" id="ARBA00022603"/>
    </source>
</evidence>
<keyword evidence="3" id="KW-0949">S-adenosyl-L-methionine</keyword>
<protein>
    <recommendedName>
        <fullName evidence="7">Methyltransferase BMT2 homolog</fullName>
    </recommendedName>
</protein>
<dbReference type="EMBL" id="HBKN01016881">
    <property type="protein sequence ID" value="CAE2295679.1"/>
    <property type="molecule type" value="Transcribed_RNA"/>
</dbReference>
<feature type="compositionally biased region" description="Basic residues" evidence="4">
    <location>
        <begin position="115"/>
        <end position="128"/>
    </location>
</feature>
<dbReference type="PANTHER" id="PTHR21008">
    <property type="entry name" value="S-ADENOSYLMETHIONINE SENSOR UPSTREAM OF MTORC1-RELATED"/>
    <property type="match status" value="1"/>
</dbReference>
<evidence type="ECO:0000256" key="2">
    <source>
        <dbReference type="ARBA" id="ARBA00022679"/>
    </source>
</evidence>
<evidence type="ECO:0008006" key="7">
    <source>
        <dbReference type="Google" id="ProtNLM"/>
    </source>
</evidence>
<dbReference type="SUPFAM" id="SSF53335">
    <property type="entry name" value="S-adenosyl-L-methionine-dependent methyltransferases"/>
    <property type="match status" value="1"/>
</dbReference>
<name>A0A7S4NL31_GUITH</name>
<dbReference type="PANTHER" id="PTHR21008:SF1">
    <property type="entry name" value="25S RRNA (ADENINE(2142)-N(1))-METHYLTRANSFERASE"/>
    <property type="match status" value="1"/>
</dbReference>
<accession>A0A7S4NL31</accession>
<feature type="signal peptide" evidence="5">
    <location>
        <begin position="1"/>
        <end position="19"/>
    </location>
</feature>